<evidence type="ECO:0000313" key="2">
    <source>
        <dbReference type="Proteomes" id="UP001168877"/>
    </source>
</evidence>
<evidence type="ECO:0008006" key="3">
    <source>
        <dbReference type="Google" id="ProtNLM"/>
    </source>
</evidence>
<reference evidence="1" key="2">
    <citation type="submission" date="2023-06" db="EMBL/GenBank/DDBJ databases">
        <authorList>
            <person name="Swenson N.G."/>
            <person name="Wegrzyn J.L."/>
            <person name="Mcevoy S.L."/>
        </authorList>
    </citation>
    <scope>NUCLEOTIDE SEQUENCE</scope>
    <source>
        <strain evidence="1">NS2018</strain>
        <tissue evidence="1">Leaf</tissue>
    </source>
</reference>
<dbReference type="EMBL" id="JAUESC010000387">
    <property type="protein sequence ID" value="KAK0573778.1"/>
    <property type="molecule type" value="Genomic_DNA"/>
</dbReference>
<sequence length="126" mass="14347">MAVRGASIKTSGIEKTGWIELDIALVFANPMHQLLYPRFARFLLFWKMTREGAAKEGVPLPPQPSVMLMLMQDQLNDKNYLKWSQFVRAFLKGKGKLSHLLEMGLKPGDSTFAAWDEVDSMVMSWL</sequence>
<evidence type="ECO:0000313" key="1">
    <source>
        <dbReference type="EMBL" id="KAK0573778.1"/>
    </source>
</evidence>
<name>A0AA39VDF7_ACESA</name>
<reference evidence="1" key="1">
    <citation type="journal article" date="2022" name="Plant J.">
        <title>Strategies of tolerance reflected in two North American maple genomes.</title>
        <authorList>
            <person name="McEvoy S.L."/>
            <person name="Sezen U.U."/>
            <person name="Trouern-Trend A."/>
            <person name="McMahon S.M."/>
            <person name="Schaberg P.G."/>
            <person name="Yang J."/>
            <person name="Wegrzyn J.L."/>
            <person name="Swenson N.G."/>
        </authorList>
    </citation>
    <scope>NUCLEOTIDE SEQUENCE</scope>
    <source>
        <strain evidence="1">NS2018</strain>
    </source>
</reference>
<accession>A0AA39VDF7</accession>
<gene>
    <name evidence="1" type="ORF">LWI29_013412</name>
</gene>
<dbReference type="AlphaFoldDB" id="A0AA39VDF7"/>
<protein>
    <recommendedName>
        <fullName evidence="3">Retrotransposon Copia-like N-terminal domain-containing protein</fullName>
    </recommendedName>
</protein>
<dbReference type="Proteomes" id="UP001168877">
    <property type="component" value="Unassembled WGS sequence"/>
</dbReference>
<proteinExistence type="predicted"/>
<organism evidence="1 2">
    <name type="scientific">Acer saccharum</name>
    <name type="common">Sugar maple</name>
    <dbReference type="NCBI Taxonomy" id="4024"/>
    <lineage>
        <taxon>Eukaryota</taxon>
        <taxon>Viridiplantae</taxon>
        <taxon>Streptophyta</taxon>
        <taxon>Embryophyta</taxon>
        <taxon>Tracheophyta</taxon>
        <taxon>Spermatophyta</taxon>
        <taxon>Magnoliopsida</taxon>
        <taxon>eudicotyledons</taxon>
        <taxon>Gunneridae</taxon>
        <taxon>Pentapetalae</taxon>
        <taxon>rosids</taxon>
        <taxon>malvids</taxon>
        <taxon>Sapindales</taxon>
        <taxon>Sapindaceae</taxon>
        <taxon>Hippocastanoideae</taxon>
        <taxon>Acereae</taxon>
        <taxon>Acer</taxon>
    </lineage>
</organism>
<comment type="caution">
    <text evidence="1">The sequence shown here is derived from an EMBL/GenBank/DDBJ whole genome shotgun (WGS) entry which is preliminary data.</text>
</comment>
<keyword evidence="2" id="KW-1185">Reference proteome</keyword>